<name>A0A2K8UD05_9GAMM</name>
<proteinExistence type="predicted"/>
<keyword evidence="3" id="KW-1185">Reference proteome</keyword>
<gene>
    <name evidence="2" type="ORF">THSYN_22200</name>
</gene>
<dbReference type="AlphaFoldDB" id="A0A2K8UD05"/>
<dbReference type="Gene3D" id="3.30.2310.20">
    <property type="entry name" value="RelE-like"/>
    <property type="match status" value="1"/>
</dbReference>
<dbReference type="KEGG" id="tsy:THSYN_22200"/>
<evidence type="ECO:0000256" key="1">
    <source>
        <dbReference type="ARBA" id="ARBA00022649"/>
    </source>
</evidence>
<evidence type="ECO:0000313" key="2">
    <source>
        <dbReference type="EMBL" id="AUB83387.1"/>
    </source>
</evidence>
<protein>
    <recommendedName>
        <fullName evidence="4">Type II toxin-antitoxin system RelE/ParE family toxin</fullName>
    </recommendedName>
</protein>
<accession>A0A2K8UD05</accession>
<organism evidence="2 3">
    <name type="scientific">Candidatus Thiodictyon syntrophicum</name>
    <dbReference type="NCBI Taxonomy" id="1166950"/>
    <lineage>
        <taxon>Bacteria</taxon>
        <taxon>Pseudomonadati</taxon>
        <taxon>Pseudomonadota</taxon>
        <taxon>Gammaproteobacteria</taxon>
        <taxon>Chromatiales</taxon>
        <taxon>Chromatiaceae</taxon>
        <taxon>Thiodictyon</taxon>
    </lineage>
</organism>
<evidence type="ECO:0000313" key="3">
    <source>
        <dbReference type="Proteomes" id="UP000232638"/>
    </source>
</evidence>
<dbReference type="Pfam" id="PF05016">
    <property type="entry name" value="ParE_toxin"/>
    <property type="match status" value="1"/>
</dbReference>
<sequence length="114" mass="13016">MVGGSVPAVAAASVSYRVVVRRNAELDIAGAIHWYQERRRGLGSEFHAQFSRTIERLADNPLIYPVVYRGVRRAVLHRFPYLVWYRVQDSVVTVLACTHAKRHPDMARTRLADQ</sequence>
<reference evidence="2 3" key="1">
    <citation type="submission" date="2017-03" db="EMBL/GenBank/DDBJ databases">
        <title>Complete genome sequence of Candidatus 'Thiodictyon syntrophicum' sp. nov. strain Cad16T, a photolithoautotroph purple sulfur bacterium isolated from an alpine meromictic lake.</title>
        <authorList>
            <person name="Luedin S.M."/>
            <person name="Pothier J.F."/>
            <person name="Danza F."/>
            <person name="Storelli N."/>
            <person name="Wittwer M."/>
            <person name="Tonolla M."/>
        </authorList>
    </citation>
    <scope>NUCLEOTIDE SEQUENCE [LARGE SCALE GENOMIC DNA]</scope>
    <source>
        <strain evidence="2 3">Cad16T</strain>
    </source>
</reference>
<evidence type="ECO:0008006" key="4">
    <source>
        <dbReference type="Google" id="ProtNLM"/>
    </source>
</evidence>
<dbReference type="InterPro" id="IPR007712">
    <property type="entry name" value="RelE/ParE_toxin"/>
</dbReference>
<dbReference type="Proteomes" id="UP000232638">
    <property type="component" value="Chromosome"/>
</dbReference>
<dbReference type="InterPro" id="IPR035093">
    <property type="entry name" value="RelE/ParE_toxin_dom_sf"/>
</dbReference>
<keyword evidence="1" id="KW-1277">Toxin-antitoxin system</keyword>
<dbReference type="EMBL" id="CP020370">
    <property type="protein sequence ID" value="AUB83387.1"/>
    <property type="molecule type" value="Genomic_DNA"/>
</dbReference>